<organism evidence="1 2">
    <name type="scientific">Achlya hypogyna</name>
    <name type="common">Oomycete</name>
    <name type="synonym">Protoachlya hypogyna</name>
    <dbReference type="NCBI Taxonomy" id="1202772"/>
    <lineage>
        <taxon>Eukaryota</taxon>
        <taxon>Sar</taxon>
        <taxon>Stramenopiles</taxon>
        <taxon>Oomycota</taxon>
        <taxon>Saprolegniomycetes</taxon>
        <taxon>Saprolegniales</taxon>
        <taxon>Achlyaceae</taxon>
        <taxon>Achlya</taxon>
    </lineage>
</organism>
<proteinExistence type="predicted"/>
<evidence type="ECO:0000313" key="2">
    <source>
        <dbReference type="Proteomes" id="UP000243579"/>
    </source>
</evidence>
<dbReference type="AlphaFoldDB" id="A0A1V9YUX6"/>
<dbReference type="SUPFAM" id="SSF52047">
    <property type="entry name" value="RNI-like"/>
    <property type="match status" value="1"/>
</dbReference>
<dbReference type="OrthoDB" id="75806at2759"/>
<sequence>MSLACVLAQPDLAEVIVGFISCPYAAIAFLKLLPSDCLSDALRSFLALAAELPPPQLWPRLRASITLSPGGAALASAALSEVGMLEIDTWRPTLLTPRGVAPVAVSAPVSLDVAQHWHGRRLHEVALTLQSTDTADAMAAVVAWLRTAPQLRVLHLRHEADVVDSHGLAVLWDAVVASGVTELDIANDTHDAFSEAMYAHLAMWLATGRARRLQLTALHVSSPEAVHRLVGCIQACTSLQSLDISYMDDVAAALFQAPLPLSLRKLSLNIARIRTADDLCAAVTGSRLTHLVLVNRTRQLGPTYDKTMAKVLGVLPAITSLEHVELTYISMGPRCRAALVLALPQLPSLQLLSLTCFGSTPHYLPSWLLPVLSRCPTLHRIALRNVHWSAADAADWPSASSVRHLCVRGCKFEGAIPPATVCCQDPAAPHSACHLGDPGRSVHGVDAGATAAYL</sequence>
<dbReference type="InterPro" id="IPR032675">
    <property type="entry name" value="LRR_dom_sf"/>
</dbReference>
<dbReference type="Gene3D" id="3.80.10.10">
    <property type="entry name" value="Ribonuclease Inhibitor"/>
    <property type="match status" value="1"/>
</dbReference>
<reference evidence="1 2" key="1">
    <citation type="journal article" date="2014" name="Genome Biol. Evol.">
        <title>The secreted proteins of Achlya hypogyna and Thraustotheca clavata identify the ancestral oomycete secretome and reveal gene acquisitions by horizontal gene transfer.</title>
        <authorList>
            <person name="Misner I."/>
            <person name="Blouin N."/>
            <person name="Leonard G."/>
            <person name="Richards T.A."/>
            <person name="Lane C.E."/>
        </authorList>
    </citation>
    <scope>NUCLEOTIDE SEQUENCE [LARGE SCALE GENOMIC DNA]</scope>
    <source>
        <strain evidence="1 2">ATCC 48635</strain>
    </source>
</reference>
<name>A0A1V9YUX6_ACHHY</name>
<keyword evidence="2" id="KW-1185">Reference proteome</keyword>
<dbReference type="Proteomes" id="UP000243579">
    <property type="component" value="Unassembled WGS sequence"/>
</dbReference>
<protein>
    <submittedName>
        <fullName evidence="1">Uncharacterized protein</fullName>
    </submittedName>
</protein>
<comment type="caution">
    <text evidence="1">The sequence shown here is derived from an EMBL/GenBank/DDBJ whole genome shotgun (WGS) entry which is preliminary data.</text>
</comment>
<dbReference type="EMBL" id="JNBR01000799">
    <property type="protein sequence ID" value="OQR89528.1"/>
    <property type="molecule type" value="Genomic_DNA"/>
</dbReference>
<evidence type="ECO:0000313" key="1">
    <source>
        <dbReference type="EMBL" id="OQR89528.1"/>
    </source>
</evidence>
<gene>
    <name evidence="1" type="ORF">ACHHYP_06237</name>
</gene>
<accession>A0A1V9YUX6</accession>